<keyword evidence="9" id="KW-0804">Transcription</keyword>
<keyword evidence="8" id="KW-0238">DNA-binding</keyword>
<keyword evidence="7" id="KW-0805">Transcription regulation</keyword>
<proteinExistence type="predicted"/>
<comment type="caution">
    <text evidence="14">The sequence shown here is derived from an EMBL/GenBank/DDBJ whole genome shotgun (WGS) entry which is preliminary data.</text>
</comment>
<dbReference type="InterPro" id="IPR013087">
    <property type="entry name" value="Znf_C2H2_type"/>
</dbReference>
<keyword evidence="15" id="KW-1185">Reference proteome</keyword>
<comment type="subcellular location">
    <subcellularLocation>
        <location evidence="2">Nucleus</location>
    </subcellularLocation>
</comment>
<feature type="non-terminal residue" evidence="14">
    <location>
        <position position="1"/>
    </location>
</feature>
<dbReference type="Proteomes" id="UP000556761">
    <property type="component" value="Unassembled WGS sequence"/>
</dbReference>
<keyword evidence="10" id="KW-0539">Nucleus</keyword>
<gene>
    <name evidence="14" type="primary">Znf773_0</name>
    <name evidence="14" type="ORF">THACHL_R12558</name>
</gene>
<dbReference type="EMBL" id="VZTW01038105">
    <property type="protein sequence ID" value="NXU28633.1"/>
    <property type="molecule type" value="Genomic_DNA"/>
</dbReference>
<comment type="function">
    <text evidence="1">May be involved in transcriptional regulation.</text>
</comment>
<dbReference type="Gene3D" id="3.30.160.60">
    <property type="entry name" value="Classic Zinc Finger"/>
    <property type="match status" value="1"/>
</dbReference>
<keyword evidence="3" id="KW-0479">Metal-binding</keyword>
<evidence type="ECO:0000256" key="2">
    <source>
        <dbReference type="ARBA" id="ARBA00004123"/>
    </source>
</evidence>
<dbReference type="GO" id="GO:0003677">
    <property type="term" value="F:DNA binding"/>
    <property type="evidence" value="ECO:0007669"/>
    <property type="project" value="UniProtKB-KW"/>
</dbReference>
<dbReference type="PROSITE" id="PS50157">
    <property type="entry name" value="ZINC_FINGER_C2H2_2"/>
    <property type="match status" value="1"/>
</dbReference>
<dbReference type="GO" id="GO:0008270">
    <property type="term" value="F:zinc ion binding"/>
    <property type="evidence" value="ECO:0007669"/>
    <property type="project" value="UniProtKB-KW"/>
</dbReference>
<sequence>AVPGGPRATPEPRGLCLEKGTAPVVPVSSAGQKPPSACGAGSAAAPGAEPARRPRSHTAERPFACSECGKSFQHRGNLI</sequence>
<evidence type="ECO:0000256" key="7">
    <source>
        <dbReference type="ARBA" id="ARBA00023015"/>
    </source>
</evidence>
<evidence type="ECO:0000256" key="9">
    <source>
        <dbReference type="ARBA" id="ARBA00023163"/>
    </source>
</evidence>
<reference evidence="14 15" key="1">
    <citation type="submission" date="2019-09" db="EMBL/GenBank/DDBJ databases">
        <title>Bird 10,000 Genomes (B10K) Project - Family phase.</title>
        <authorList>
            <person name="Zhang G."/>
        </authorList>
    </citation>
    <scope>NUCLEOTIDE SEQUENCE [LARGE SCALE GENOMIC DNA]</scope>
    <source>
        <strain evidence="14">B10K-DU-029-24</strain>
        <tissue evidence="14">Muscle</tissue>
    </source>
</reference>
<feature type="compositionally biased region" description="Low complexity" evidence="12">
    <location>
        <begin position="34"/>
        <end position="49"/>
    </location>
</feature>
<evidence type="ECO:0000256" key="3">
    <source>
        <dbReference type="ARBA" id="ARBA00022723"/>
    </source>
</evidence>
<evidence type="ECO:0000256" key="10">
    <source>
        <dbReference type="ARBA" id="ARBA00023242"/>
    </source>
</evidence>
<protein>
    <submittedName>
        <fullName evidence="14">ZN773 protein</fullName>
    </submittedName>
</protein>
<dbReference type="GO" id="GO:0005634">
    <property type="term" value="C:nucleus"/>
    <property type="evidence" value="ECO:0007669"/>
    <property type="project" value="UniProtKB-SubCell"/>
</dbReference>
<name>A0A7L3JFW8_THACH</name>
<feature type="domain" description="C2H2-type" evidence="13">
    <location>
        <begin position="63"/>
        <end position="79"/>
    </location>
</feature>
<evidence type="ECO:0000256" key="6">
    <source>
        <dbReference type="ARBA" id="ARBA00022833"/>
    </source>
</evidence>
<dbReference type="AlphaFoldDB" id="A0A7L3JFW8"/>
<keyword evidence="6" id="KW-0862">Zinc</keyword>
<evidence type="ECO:0000313" key="15">
    <source>
        <dbReference type="Proteomes" id="UP000556761"/>
    </source>
</evidence>
<evidence type="ECO:0000256" key="11">
    <source>
        <dbReference type="PROSITE-ProRule" id="PRU00042"/>
    </source>
</evidence>
<dbReference type="InterPro" id="IPR036236">
    <property type="entry name" value="Znf_C2H2_sf"/>
</dbReference>
<evidence type="ECO:0000256" key="5">
    <source>
        <dbReference type="ARBA" id="ARBA00022771"/>
    </source>
</evidence>
<accession>A0A7L3JFW8</accession>
<evidence type="ECO:0000256" key="8">
    <source>
        <dbReference type="ARBA" id="ARBA00023125"/>
    </source>
</evidence>
<organism evidence="14 15">
    <name type="scientific">Thalassarche chlororhynchos</name>
    <name type="common">Atlantic yellow-nosed albatross</name>
    <name type="synonym">Diomedea chlororhynchos</name>
    <dbReference type="NCBI Taxonomy" id="54017"/>
    <lineage>
        <taxon>Eukaryota</taxon>
        <taxon>Metazoa</taxon>
        <taxon>Chordata</taxon>
        <taxon>Craniata</taxon>
        <taxon>Vertebrata</taxon>
        <taxon>Euteleostomi</taxon>
        <taxon>Archelosauria</taxon>
        <taxon>Archosauria</taxon>
        <taxon>Dinosauria</taxon>
        <taxon>Saurischia</taxon>
        <taxon>Theropoda</taxon>
        <taxon>Coelurosauria</taxon>
        <taxon>Aves</taxon>
        <taxon>Neognathae</taxon>
        <taxon>Neoaves</taxon>
        <taxon>Aequornithes</taxon>
        <taxon>Procellariiformes</taxon>
        <taxon>Diomedeidae</taxon>
        <taxon>Thalassarche</taxon>
    </lineage>
</organism>
<evidence type="ECO:0000256" key="12">
    <source>
        <dbReference type="SAM" id="MobiDB-lite"/>
    </source>
</evidence>
<dbReference type="FunFam" id="3.30.160.60:FF:000363">
    <property type="entry name" value="Zinc finger protein 239"/>
    <property type="match status" value="1"/>
</dbReference>
<feature type="region of interest" description="Disordered" evidence="12">
    <location>
        <begin position="25"/>
        <end position="62"/>
    </location>
</feature>
<evidence type="ECO:0000256" key="4">
    <source>
        <dbReference type="ARBA" id="ARBA00022737"/>
    </source>
</evidence>
<evidence type="ECO:0000256" key="1">
    <source>
        <dbReference type="ARBA" id="ARBA00003767"/>
    </source>
</evidence>
<keyword evidence="4" id="KW-0677">Repeat</keyword>
<dbReference type="SUPFAM" id="SSF57667">
    <property type="entry name" value="beta-beta-alpha zinc fingers"/>
    <property type="match status" value="1"/>
</dbReference>
<evidence type="ECO:0000259" key="13">
    <source>
        <dbReference type="PROSITE" id="PS50157"/>
    </source>
</evidence>
<keyword evidence="5 11" id="KW-0863">Zinc-finger</keyword>
<feature type="region of interest" description="Disordered" evidence="12">
    <location>
        <begin position="1"/>
        <end position="20"/>
    </location>
</feature>
<evidence type="ECO:0000313" key="14">
    <source>
        <dbReference type="EMBL" id="NXU28633.1"/>
    </source>
</evidence>
<feature type="non-terminal residue" evidence="14">
    <location>
        <position position="79"/>
    </location>
</feature>